<dbReference type="InterPro" id="IPR006906">
    <property type="entry name" value="Timeless_N"/>
</dbReference>
<dbReference type="Pfam" id="PF26019">
    <property type="entry name" value="HTH_TIMELESS"/>
    <property type="match status" value="2"/>
</dbReference>
<dbReference type="InterPro" id="IPR007725">
    <property type="entry name" value="TIMELESS_C"/>
</dbReference>
<proteinExistence type="inferred from homology"/>
<feature type="coiled-coil region" evidence="5">
    <location>
        <begin position="236"/>
        <end position="267"/>
    </location>
</feature>
<sequence>MDSELLTTCSALGYLEENQYYKEPDCIDTVKCLIKYLHNENSTRDIRTQLGAANVLQNDLIPIMSQFLSDNDLFQTVLRLTVNMTQPTLLCFGGKVPKDTVMHHHFLDVMSHNQSYKEAFGDNEKIWKVFAEKIYDVLETDWEDRRPEDGLLVERILVLIRNLLHVPVTIEDTKKTSDDLSTHDRLLWQMHVAGIDALLLYIAGSSTEQEWSLHIIEIICLFLKEQTAECLAKTGARQTEVERKKEGDELEKLRKIEEAKKQQARAKMTPWHSRFGGTYVMRGTKAIADDRDVILHRSVRQCDKISFDDGKTKLRKARNRRALVDDVTSRRSTLNIRNMLKEFCNGLLGNAYNVLMHSIKDKLSREKAQDHDETYYFWAMSFFLEFNRLSSFRIELVSETMQLGTLHYLDTQMINYYELMLNDKQDAQAWGRRMHLALRCYHEFLMTVYVMENSNSHALKESSRVLQNNLFYIIEYREIFLTLLRKFDERKQTRRFLRDLIKTVHLFLKMFESYCKDTSIVVQKKVRGKSKNAKKKKKQPATSTPAQPNEEERARTWGEIHVTISEFLQETSSESTDFNSVDVFDPAAEASEETQQHQTIAKIQNLLLQRDHKGAIKMLRTARHIWPERNIFGVPDISTEQELTVLHEICLADLSDVLNASPDVVEEEDAEVEEDEDEERLPQKIKEVEFGFNEYLKKFADAKIVKPYVTLLKEFEQNGPTINHCITKMLHRVAYDLKMYGLLFQVTLLHIFQKVFVAVNTDKSLKELAALAKWIMVKIYEVSLANKHLFTDMLFWKNSAAEVYELTEGYGSFSSSSGFRNQVVWSEEEKMELLDLYNQYKDSGSDLVDGIMSSITNETRSRRQICQQLVKQGLVESLADLKRTKGGKTVIWRDDDVEELKRLYEEFSSSADPIANIIQMMSNKKSKKKVVEKLLSLNLVSDRKQLYKKRARKPKPNRAAEVVHFGGESDSEGDVHGESEEEEDSSEDESTDLKQRQKVLIESCYADDFAEELLWIRGSMEGALSDRKDTDDIQPIPIVPLTESQENAMANTNFKKLLKTFQIQPPSNEQEMFWRIPSTMNVTALAAAVDLLTNHKRKREESPKQQLDSDDEEDVTLPVEKRRRQALIDDDEEDEDL</sequence>
<accession>A0ABP0FVT1</accession>
<evidence type="ECO:0000256" key="1">
    <source>
        <dbReference type="ARBA" id="ARBA00004123"/>
    </source>
</evidence>
<feature type="compositionally biased region" description="Acidic residues" evidence="6">
    <location>
        <begin position="1128"/>
        <end position="1137"/>
    </location>
</feature>
<evidence type="ECO:0000313" key="10">
    <source>
        <dbReference type="Proteomes" id="UP001642483"/>
    </source>
</evidence>
<dbReference type="Proteomes" id="UP001642483">
    <property type="component" value="Unassembled WGS sequence"/>
</dbReference>
<evidence type="ECO:0000256" key="4">
    <source>
        <dbReference type="ARBA" id="ARBA00023306"/>
    </source>
</evidence>
<evidence type="ECO:0008006" key="11">
    <source>
        <dbReference type="Google" id="ProtNLM"/>
    </source>
</evidence>
<evidence type="ECO:0000256" key="5">
    <source>
        <dbReference type="SAM" id="Coils"/>
    </source>
</evidence>
<evidence type="ECO:0000313" key="9">
    <source>
        <dbReference type="EMBL" id="CAK8682758.1"/>
    </source>
</evidence>
<comment type="subcellular location">
    <subcellularLocation>
        <location evidence="1">Nucleus</location>
    </subcellularLocation>
</comment>
<feature type="region of interest" description="Disordered" evidence="6">
    <location>
        <begin position="947"/>
        <end position="993"/>
    </location>
</feature>
<evidence type="ECO:0000259" key="7">
    <source>
        <dbReference type="Pfam" id="PF04821"/>
    </source>
</evidence>
<dbReference type="InterPro" id="IPR044998">
    <property type="entry name" value="Timeless"/>
</dbReference>
<feature type="compositionally biased region" description="Basic residues" evidence="6">
    <location>
        <begin position="947"/>
        <end position="956"/>
    </location>
</feature>
<evidence type="ECO:0000256" key="2">
    <source>
        <dbReference type="ARBA" id="ARBA00008174"/>
    </source>
</evidence>
<dbReference type="PANTHER" id="PTHR22940:SF4">
    <property type="entry name" value="PROTEIN TIMELESS HOMOLOG"/>
    <property type="match status" value="1"/>
</dbReference>
<feature type="compositionally biased region" description="Acidic residues" evidence="6">
    <location>
        <begin position="979"/>
        <end position="990"/>
    </location>
</feature>
<reference evidence="9 10" key="1">
    <citation type="submission" date="2024-02" db="EMBL/GenBank/DDBJ databases">
        <authorList>
            <person name="Daric V."/>
            <person name="Darras S."/>
        </authorList>
    </citation>
    <scope>NUCLEOTIDE SEQUENCE [LARGE SCALE GENOMIC DNA]</scope>
</reference>
<dbReference type="Pfam" id="PF05029">
    <property type="entry name" value="TIMELESS_C"/>
    <property type="match status" value="1"/>
</dbReference>
<feature type="region of interest" description="Disordered" evidence="6">
    <location>
        <begin position="1096"/>
        <end position="1137"/>
    </location>
</feature>
<comment type="similarity">
    <text evidence="2">Belongs to the timeless family.</text>
</comment>
<protein>
    <recommendedName>
        <fullName evidence="11">Protein timeless homolog</fullName>
    </recommendedName>
</protein>
<dbReference type="PANTHER" id="PTHR22940">
    <property type="entry name" value="TIMEOUT/TIMELESS-2"/>
    <property type="match status" value="1"/>
</dbReference>
<keyword evidence="4" id="KW-0131">Cell cycle</keyword>
<comment type="caution">
    <text evidence="9">The sequence shown here is derived from an EMBL/GenBank/DDBJ whole genome shotgun (WGS) entry which is preliminary data.</text>
</comment>
<evidence type="ECO:0000256" key="3">
    <source>
        <dbReference type="ARBA" id="ARBA00023242"/>
    </source>
</evidence>
<keyword evidence="10" id="KW-1185">Reference proteome</keyword>
<feature type="domain" description="Timeless C-terminal" evidence="8">
    <location>
        <begin position="1002"/>
        <end position="1085"/>
    </location>
</feature>
<dbReference type="EMBL" id="CAWYQH010000096">
    <property type="protein sequence ID" value="CAK8682758.1"/>
    <property type="molecule type" value="Genomic_DNA"/>
</dbReference>
<name>A0ABP0FVT1_CLALP</name>
<dbReference type="Pfam" id="PF04821">
    <property type="entry name" value="TIMELESS"/>
    <property type="match status" value="1"/>
</dbReference>
<keyword evidence="3" id="KW-0539">Nucleus</keyword>
<evidence type="ECO:0000256" key="6">
    <source>
        <dbReference type="SAM" id="MobiDB-lite"/>
    </source>
</evidence>
<feature type="region of interest" description="Disordered" evidence="6">
    <location>
        <begin position="526"/>
        <end position="554"/>
    </location>
</feature>
<feature type="compositionally biased region" description="Basic residues" evidence="6">
    <location>
        <begin position="526"/>
        <end position="539"/>
    </location>
</feature>
<gene>
    <name evidence="9" type="ORF">CVLEPA_LOCUS13546</name>
</gene>
<keyword evidence="5" id="KW-0175">Coiled coil</keyword>
<feature type="domain" description="Timeless N-terminal" evidence="7">
    <location>
        <begin position="19"/>
        <end position="281"/>
    </location>
</feature>
<evidence type="ECO:0000259" key="8">
    <source>
        <dbReference type="Pfam" id="PF05029"/>
    </source>
</evidence>
<organism evidence="9 10">
    <name type="scientific">Clavelina lepadiformis</name>
    <name type="common">Light-bulb sea squirt</name>
    <name type="synonym">Ascidia lepadiformis</name>
    <dbReference type="NCBI Taxonomy" id="159417"/>
    <lineage>
        <taxon>Eukaryota</taxon>
        <taxon>Metazoa</taxon>
        <taxon>Chordata</taxon>
        <taxon>Tunicata</taxon>
        <taxon>Ascidiacea</taxon>
        <taxon>Aplousobranchia</taxon>
        <taxon>Clavelinidae</taxon>
        <taxon>Clavelina</taxon>
    </lineage>
</organism>